<sequence length="89" mass="9846">MAQGRPKAAETRNRGSARFRFSNQNRATVIESFADKGTENSGEKKKKDRVSMSYAVTASIVFSVLGETELRKAREFETAEVCAANREIG</sequence>
<accession>A0AAV4WV60</accession>
<keyword evidence="2" id="KW-1185">Reference proteome</keyword>
<reference evidence="1 2" key="1">
    <citation type="submission" date="2021-06" db="EMBL/GenBank/DDBJ databases">
        <title>Caerostris darwini draft genome.</title>
        <authorList>
            <person name="Kono N."/>
            <person name="Arakawa K."/>
        </authorList>
    </citation>
    <scope>NUCLEOTIDE SEQUENCE [LARGE SCALE GENOMIC DNA]</scope>
</reference>
<comment type="caution">
    <text evidence="1">The sequence shown here is derived from an EMBL/GenBank/DDBJ whole genome shotgun (WGS) entry which is preliminary data.</text>
</comment>
<proteinExistence type="predicted"/>
<gene>
    <name evidence="1" type="ORF">CDAR_594581</name>
</gene>
<dbReference type="Proteomes" id="UP001054837">
    <property type="component" value="Unassembled WGS sequence"/>
</dbReference>
<protein>
    <submittedName>
        <fullName evidence="1">Uncharacterized protein</fullName>
    </submittedName>
</protein>
<organism evidence="1 2">
    <name type="scientific">Caerostris darwini</name>
    <dbReference type="NCBI Taxonomy" id="1538125"/>
    <lineage>
        <taxon>Eukaryota</taxon>
        <taxon>Metazoa</taxon>
        <taxon>Ecdysozoa</taxon>
        <taxon>Arthropoda</taxon>
        <taxon>Chelicerata</taxon>
        <taxon>Arachnida</taxon>
        <taxon>Araneae</taxon>
        <taxon>Araneomorphae</taxon>
        <taxon>Entelegynae</taxon>
        <taxon>Araneoidea</taxon>
        <taxon>Araneidae</taxon>
        <taxon>Caerostris</taxon>
    </lineage>
</organism>
<name>A0AAV4WV60_9ARAC</name>
<dbReference type="EMBL" id="BPLQ01015080">
    <property type="protein sequence ID" value="GIY85771.1"/>
    <property type="molecule type" value="Genomic_DNA"/>
</dbReference>
<evidence type="ECO:0000313" key="1">
    <source>
        <dbReference type="EMBL" id="GIY85771.1"/>
    </source>
</evidence>
<dbReference type="AlphaFoldDB" id="A0AAV4WV60"/>
<evidence type="ECO:0000313" key="2">
    <source>
        <dbReference type="Proteomes" id="UP001054837"/>
    </source>
</evidence>